<dbReference type="AlphaFoldDB" id="A0A2P2QW69"/>
<sequence>MFVQGNLHKQVAETRSLLHAASCCLLACI</sequence>
<reference evidence="1" key="1">
    <citation type="submission" date="2018-02" db="EMBL/GenBank/DDBJ databases">
        <title>Rhizophora mucronata_Transcriptome.</title>
        <authorList>
            <person name="Meera S.P."/>
            <person name="Sreeshan A."/>
            <person name="Augustine A."/>
        </authorList>
    </citation>
    <scope>NUCLEOTIDE SEQUENCE</scope>
    <source>
        <tissue evidence="1">Leaf</tissue>
    </source>
</reference>
<name>A0A2P2QW69_RHIMU</name>
<proteinExistence type="predicted"/>
<evidence type="ECO:0000313" key="1">
    <source>
        <dbReference type="EMBL" id="MBX71205.1"/>
    </source>
</evidence>
<protein>
    <submittedName>
        <fullName evidence="1">Uncharacterized protein</fullName>
    </submittedName>
</protein>
<organism evidence="1">
    <name type="scientific">Rhizophora mucronata</name>
    <name type="common">Asiatic mangrove</name>
    <dbReference type="NCBI Taxonomy" id="61149"/>
    <lineage>
        <taxon>Eukaryota</taxon>
        <taxon>Viridiplantae</taxon>
        <taxon>Streptophyta</taxon>
        <taxon>Embryophyta</taxon>
        <taxon>Tracheophyta</taxon>
        <taxon>Spermatophyta</taxon>
        <taxon>Magnoliopsida</taxon>
        <taxon>eudicotyledons</taxon>
        <taxon>Gunneridae</taxon>
        <taxon>Pentapetalae</taxon>
        <taxon>rosids</taxon>
        <taxon>fabids</taxon>
        <taxon>Malpighiales</taxon>
        <taxon>Rhizophoraceae</taxon>
        <taxon>Rhizophora</taxon>
    </lineage>
</organism>
<dbReference type="EMBL" id="GGEC01090721">
    <property type="protein sequence ID" value="MBX71205.1"/>
    <property type="molecule type" value="Transcribed_RNA"/>
</dbReference>
<accession>A0A2P2QW69</accession>